<dbReference type="FunFam" id="3.40.50.970:FF:000024">
    <property type="entry name" value="Pyruvate decarboxylase isozyme"/>
    <property type="match status" value="1"/>
</dbReference>
<evidence type="ECO:0000259" key="12">
    <source>
        <dbReference type="Pfam" id="PF00205"/>
    </source>
</evidence>
<evidence type="ECO:0000256" key="2">
    <source>
        <dbReference type="ARBA" id="ARBA00001964"/>
    </source>
</evidence>
<keyword evidence="7 10" id="KW-0786">Thiamine pyrophosphate</keyword>
<dbReference type="EMBL" id="CP012332">
    <property type="protein sequence ID" value="AKU92322.1"/>
    <property type="molecule type" value="Genomic_DNA"/>
</dbReference>
<dbReference type="InterPro" id="IPR029035">
    <property type="entry name" value="DHS-like_NAD/FAD-binding_dom"/>
</dbReference>
<accession>A0A0K1PFN9</accession>
<evidence type="ECO:0000256" key="6">
    <source>
        <dbReference type="ARBA" id="ARBA00022842"/>
    </source>
</evidence>
<dbReference type="CDD" id="cd07038">
    <property type="entry name" value="TPP_PYR_PDC_IPDC_like"/>
    <property type="match status" value="1"/>
</dbReference>
<evidence type="ECO:0000256" key="10">
    <source>
        <dbReference type="RuleBase" id="RU362132"/>
    </source>
</evidence>
<dbReference type="GO" id="GO:0030976">
    <property type="term" value="F:thiamine pyrophosphate binding"/>
    <property type="evidence" value="ECO:0007669"/>
    <property type="project" value="InterPro"/>
</dbReference>
<dbReference type="InterPro" id="IPR047213">
    <property type="entry name" value="TPP_PYR_PDC_IPDC-like"/>
</dbReference>
<evidence type="ECO:0000256" key="1">
    <source>
        <dbReference type="ARBA" id="ARBA00001920"/>
    </source>
</evidence>
<dbReference type="Gene3D" id="3.40.50.1220">
    <property type="entry name" value="TPP-binding domain"/>
    <property type="match status" value="1"/>
</dbReference>
<evidence type="ECO:0000256" key="11">
    <source>
        <dbReference type="SAM" id="MobiDB-lite"/>
    </source>
</evidence>
<evidence type="ECO:0000256" key="7">
    <source>
        <dbReference type="ARBA" id="ARBA00023052"/>
    </source>
</evidence>
<dbReference type="CDD" id="cd02005">
    <property type="entry name" value="TPP_PDC_IPDC"/>
    <property type="match status" value="1"/>
</dbReference>
<keyword evidence="4 9" id="KW-0479">Metal-binding</keyword>
<feature type="domain" description="Thiamine pyrophosphate enzyme N-terminal TPP-binding" evidence="14">
    <location>
        <begin position="4"/>
        <end position="112"/>
    </location>
</feature>
<dbReference type="GO" id="GO:0004737">
    <property type="term" value="F:pyruvate decarboxylase activity"/>
    <property type="evidence" value="ECO:0007669"/>
    <property type="project" value="TreeGrafter"/>
</dbReference>
<keyword evidence="5" id="KW-0210">Decarboxylase</keyword>
<comment type="cofactor">
    <cofactor evidence="9">
        <name>Mg(2+)</name>
        <dbReference type="ChEBI" id="CHEBI:18420"/>
    </cofactor>
    <text evidence="9">Binds 1 Mg(2+) per subunit.</text>
</comment>
<comment type="similarity">
    <text evidence="3 10">Belongs to the TPP enzyme family.</text>
</comment>
<protein>
    <submittedName>
        <fullName evidence="15">Pyruvate decarboxylase</fullName>
    </submittedName>
</protein>
<dbReference type="PIRSF" id="PIRSF036565">
    <property type="entry name" value="Pyruvt_ip_decrb"/>
    <property type="match status" value="1"/>
</dbReference>
<dbReference type="SUPFAM" id="SSF52518">
    <property type="entry name" value="Thiamin diphosphate-binding fold (THDP-binding)"/>
    <property type="match status" value="2"/>
</dbReference>
<dbReference type="Pfam" id="PF00205">
    <property type="entry name" value="TPP_enzyme_M"/>
    <property type="match status" value="1"/>
</dbReference>
<dbReference type="PANTHER" id="PTHR43452:SF30">
    <property type="entry name" value="PYRUVATE DECARBOXYLASE ISOZYME 1-RELATED"/>
    <property type="match status" value="1"/>
</dbReference>
<evidence type="ECO:0000256" key="8">
    <source>
        <dbReference type="ARBA" id="ARBA00023239"/>
    </source>
</evidence>
<dbReference type="OrthoDB" id="2254214at2"/>
<proteinExistence type="inferred from homology"/>
<evidence type="ECO:0000256" key="9">
    <source>
        <dbReference type="PIRSR" id="PIRSR036565-2"/>
    </source>
</evidence>
<evidence type="ECO:0000256" key="4">
    <source>
        <dbReference type="ARBA" id="ARBA00022723"/>
    </source>
</evidence>
<dbReference type="PANTHER" id="PTHR43452">
    <property type="entry name" value="PYRUVATE DECARBOXYLASE"/>
    <property type="match status" value="1"/>
</dbReference>
<dbReference type="GO" id="GO:0005829">
    <property type="term" value="C:cytosol"/>
    <property type="evidence" value="ECO:0007669"/>
    <property type="project" value="TreeGrafter"/>
</dbReference>
<dbReference type="InterPro" id="IPR011766">
    <property type="entry name" value="TPP_enzyme_TPP-bd"/>
</dbReference>
<dbReference type="PATRIC" id="fig|1391653.3.peg.2812"/>
<feature type="domain" description="Thiamine pyrophosphate enzyme central" evidence="12">
    <location>
        <begin position="200"/>
        <end position="308"/>
    </location>
</feature>
<keyword evidence="6 9" id="KW-0460">Magnesium</keyword>
<dbReference type="Pfam" id="PF02776">
    <property type="entry name" value="TPP_enzyme_N"/>
    <property type="match status" value="1"/>
</dbReference>
<dbReference type="AlphaFoldDB" id="A0A0K1PFN9"/>
<feature type="binding site" evidence="9">
    <location>
        <position position="463"/>
    </location>
    <ligand>
        <name>Mg(2+)</name>
        <dbReference type="ChEBI" id="CHEBI:18420"/>
    </ligand>
</feature>
<comment type="cofactor">
    <cofactor evidence="1">
        <name>a metal cation</name>
        <dbReference type="ChEBI" id="CHEBI:25213"/>
    </cofactor>
</comment>
<comment type="cofactor">
    <cofactor evidence="2">
        <name>thiamine diphosphate</name>
        <dbReference type="ChEBI" id="CHEBI:58937"/>
    </cofactor>
</comment>
<feature type="binding site" evidence="9">
    <location>
        <position position="461"/>
    </location>
    <ligand>
        <name>Mg(2+)</name>
        <dbReference type="ChEBI" id="CHEBI:18420"/>
    </ligand>
</feature>
<dbReference type="InterPro" id="IPR012000">
    <property type="entry name" value="Thiamin_PyroP_enz_cen_dom"/>
</dbReference>
<dbReference type="InterPro" id="IPR047214">
    <property type="entry name" value="TPP_PDC_IPDC"/>
</dbReference>
<keyword evidence="8" id="KW-0456">Lyase</keyword>
<dbReference type="Pfam" id="PF02775">
    <property type="entry name" value="TPP_enzyme_C"/>
    <property type="match status" value="1"/>
</dbReference>
<dbReference type="GO" id="GO:0000287">
    <property type="term" value="F:magnesium ion binding"/>
    <property type="evidence" value="ECO:0007669"/>
    <property type="project" value="InterPro"/>
</dbReference>
<keyword evidence="16" id="KW-1185">Reference proteome</keyword>
<dbReference type="SUPFAM" id="SSF52467">
    <property type="entry name" value="DHS-like NAD/FAD-binding domain"/>
    <property type="match status" value="1"/>
</dbReference>
<dbReference type="Gene3D" id="3.40.50.970">
    <property type="match status" value="2"/>
</dbReference>
<dbReference type="STRING" id="1391653.AKJ08_2709"/>
<sequence>MKETVGNFLLRRLEEAGVRHIFGVPGDYNLELLQQLEDRGSPSWVGNCNELNGSYAADGYARINGLGALIVTNGVGALSAINGIAGAYCEHVPVVCICGTIPARAVQRGDLMHHTLADREKGNFYRAFAEVTTAQAVLSVENAAAEIDRLIQTAWRRKLPVYMELPSDLACLEIEVPERPLDLTMPASDPERLEACTTMILDRVGAAKSPAFLLDLDADRFGLSQSIAELANRFQMQVATLSTSKGVFPETSPLFAGGYAGIASTPETREAVEKSDCLIAIGYRRVELVSGFFTDELPPTTIYLNADSVADGEHDFQGVQLEELMDSLVRSSQSVPRKEPAPAEAPSRAAAGAPSDGALTQAGYWKAMQGFLRPGDVILVEDGTSIVGAGALDLPEGCTYISQAVWGSIGYTVGALLGAMLAAPDRRHILFVGEGSFQLTAQELSTILRHGLKPFIFLINNGGYTVERTILGKDAAYNDVANWRYSDLPKVFRRDSKAETYVVETVDELDDVLGAEHVDLVFVESVMDKHDAPIDVIRGGHAFANSDYGPRGPQFAPDAQVPLPS</sequence>
<gene>
    <name evidence="15" type="ORF">AKJ08_2709</name>
</gene>
<feature type="region of interest" description="Disordered" evidence="11">
    <location>
        <begin position="330"/>
        <end position="355"/>
    </location>
</feature>
<feature type="compositionally biased region" description="Low complexity" evidence="11">
    <location>
        <begin position="342"/>
        <end position="355"/>
    </location>
</feature>
<keyword evidence="15" id="KW-0670">Pyruvate</keyword>
<name>A0A0K1PFN9_9BACT</name>
<dbReference type="Proteomes" id="UP000055590">
    <property type="component" value="Chromosome"/>
</dbReference>
<dbReference type="GO" id="GO:0000949">
    <property type="term" value="P:aromatic amino acid family catabolic process to alcohol via Ehrlich pathway"/>
    <property type="evidence" value="ECO:0007669"/>
    <property type="project" value="TreeGrafter"/>
</dbReference>
<dbReference type="InterPro" id="IPR012001">
    <property type="entry name" value="Thiamin_PyroP_enz_TPP-bd_dom"/>
</dbReference>
<evidence type="ECO:0000256" key="3">
    <source>
        <dbReference type="ARBA" id="ARBA00007812"/>
    </source>
</evidence>
<dbReference type="KEGG" id="vin:AKJ08_2709"/>
<evidence type="ECO:0000256" key="5">
    <source>
        <dbReference type="ARBA" id="ARBA00022793"/>
    </source>
</evidence>
<evidence type="ECO:0000313" key="15">
    <source>
        <dbReference type="EMBL" id="AKU92322.1"/>
    </source>
</evidence>
<evidence type="ECO:0000259" key="14">
    <source>
        <dbReference type="Pfam" id="PF02776"/>
    </source>
</evidence>
<evidence type="ECO:0000313" key="16">
    <source>
        <dbReference type="Proteomes" id="UP000055590"/>
    </source>
</evidence>
<evidence type="ECO:0000259" key="13">
    <source>
        <dbReference type="Pfam" id="PF02775"/>
    </source>
</evidence>
<dbReference type="InterPro" id="IPR012110">
    <property type="entry name" value="PDC/IPDC-like"/>
</dbReference>
<reference evidence="15 16" key="1">
    <citation type="submission" date="2015-08" db="EMBL/GenBank/DDBJ databases">
        <authorList>
            <person name="Babu N.S."/>
            <person name="Beckwith C.J."/>
            <person name="Beseler K.G."/>
            <person name="Brison A."/>
            <person name="Carone J.V."/>
            <person name="Caskin T.P."/>
            <person name="Diamond M."/>
            <person name="Durham M.E."/>
            <person name="Foxe J.M."/>
            <person name="Go M."/>
            <person name="Henderson B.A."/>
            <person name="Jones I.B."/>
            <person name="McGettigan J.A."/>
            <person name="Micheletti S.J."/>
            <person name="Nasrallah M.E."/>
            <person name="Ortiz D."/>
            <person name="Piller C.R."/>
            <person name="Privatt S.R."/>
            <person name="Schneider S.L."/>
            <person name="Sharp S."/>
            <person name="Smith T.C."/>
            <person name="Stanton J.D."/>
            <person name="Ullery H.E."/>
            <person name="Wilson R.J."/>
            <person name="Serrano M.G."/>
            <person name="Buck G."/>
            <person name="Lee V."/>
            <person name="Wang Y."/>
            <person name="Carvalho R."/>
            <person name="Voegtly L."/>
            <person name="Shi R."/>
            <person name="Duckworth R."/>
            <person name="Johnson A."/>
            <person name="Loviza R."/>
            <person name="Walstead R."/>
            <person name="Shah Z."/>
            <person name="Kiflezghi M."/>
            <person name="Wade K."/>
            <person name="Ball S.L."/>
            <person name="Bradley K.W."/>
            <person name="Asai D.J."/>
            <person name="Bowman C.A."/>
            <person name="Russell D.A."/>
            <person name="Pope W.H."/>
            <person name="Jacobs-Sera D."/>
            <person name="Hendrix R.W."/>
            <person name="Hatfull G.F."/>
        </authorList>
    </citation>
    <scope>NUCLEOTIDE SEQUENCE [LARGE SCALE GENOMIC DNA]</scope>
    <source>
        <strain evidence="15 16">DSM 27710</strain>
    </source>
</reference>
<feature type="domain" description="Thiamine pyrophosphate enzyme TPP-binding" evidence="13">
    <location>
        <begin position="393"/>
        <end position="473"/>
    </location>
</feature>
<dbReference type="InterPro" id="IPR029061">
    <property type="entry name" value="THDP-binding"/>
</dbReference>
<dbReference type="RefSeq" id="WP_082343154.1">
    <property type="nucleotide sequence ID" value="NZ_CP012332.1"/>
</dbReference>
<organism evidence="15 16">
    <name type="scientific">Vulgatibacter incomptus</name>
    <dbReference type="NCBI Taxonomy" id="1391653"/>
    <lineage>
        <taxon>Bacteria</taxon>
        <taxon>Pseudomonadati</taxon>
        <taxon>Myxococcota</taxon>
        <taxon>Myxococcia</taxon>
        <taxon>Myxococcales</taxon>
        <taxon>Cystobacterineae</taxon>
        <taxon>Vulgatibacteraceae</taxon>
        <taxon>Vulgatibacter</taxon>
    </lineage>
</organism>